<feature type="coiled-coil region" evidence="1">
    <location>
        <begin position="37"/>
        <end position="100"/>
    </location>
</feature>
<feature type="region of interest" description="Disordered" evidence="2">
    <location>
        <begin position="115"/>
        <end position="137"/>
    </location>
</feature>
<dbReference type="KEGG" id="pste:PSTEL_16300"/>
<dbReference type="EMBL" id="CP009286">
    <property type="protein sequence ID" value="AIQ64424.1"/>
    <property type="molecule type" value="Genomic_DNA"/>
</dbReference>
<name>A0A089N6R7_9BACL</name>
<dbReference type="STRING" id="169760.PSTEL_16300"/>
<keyword evidence="3" id="KW-0472">Membrane</keyword>
<dbReference type="Proteomes" id="UP000029507">
    <property type="component" value="Chromosome"/>
</dbReference>
<sequence length="183" mass="20369">MQPWAYIVLLGGCALAYALLLPSRNRKKEGGGDKQTVKEVEAALELYMSDIERENRELMEVLGTIKTQSQNNQAALQEQIGELKGQLDSLHHRIAQLENRTAATESGLLQLAISGPAPREESEDMGEETESKSKPVSTIKLRYPQLFELHEEGKSIDVIAKKTGMQRGEIQLILQLAKQEESV</sequence>
<accession>A0A089N6R7</accession>
<keyword evidence="3" id="KW-1133">Transmembrane helix</keyword>
<proteinExistence type="predicted"/>
<evidence type="ECO:0000313" key="5">
    <source>
        <dbReference type="Proteomes" id="UP000029507"/>
    </source>
</evidence>
<evidence type="ECO:0000313" key="4">
    <source>
        <dbReference type="EMBL" id="AIQ64424.1"/>
    </source>
</evidence>
<dbReference type="RefSeq" id="WP_038696690.1">
    <property type="nucleotide sequence ID" value="NZ_CP009286.1"/>
</dbReference>
<dbReference type="HOGENOM" id="CLU_1426747_0_0_9"/>
<evidence type="ECO:0008006" key="6">
    <source>
        <dbReference type="Google" id="ProtNLM"/>
    </source>
</evidence>
<evidence type="ECO:0000256" key="2">
    <source>
        <dbReference type="SAM" id="MobiDB-lite"/>
    </source>
</evidence>
<protein>
    <recommendedName>
        <fullName evidence="6">DUF2802 domain-containing protein</fullName>
    </recommendedName>
</protein>
<dbReference type="AlphaFoldDB" id="A0A089N6R7"/>
<evidence type="ECO:0000256" key="3">
    <source>
        <dbReference type="SAM" id="Phobius"/>
    </source>
</evidence>
<feature type="transmembrane region" description="Helical" evidence="3">
    <location>
        <begin position="6"/>
        <end position="22"/>
    </location>
</feature>
<keyword evidence="3" id="KW-0812">Transmembrane</keyword>
<keyword evidence="1" id="KW-0175">Coiled coil</keyword>
<dbReference type="OrthoDB" id="1682562at2"/>
<reference evidence="4 5" key="1">
    <citation type="submission" date="2014-08" db="EMBL/GenBank/DDBJ databases">
        <title>Comparative genomics of the Paenibacillus odorifer group.</title>
        <authorList>
            <person name="den Bakker H.C."/>
            <person name="Tsai Y.-C."/>
            <person name="Martin N."/>
            <person name="Korlach J."/>
            <person name="Wiedmann M."/>
        </authorList>
    </citation>
    <scope>NUCLEOTIDE SEQUENCE [LARGE SCALE GENOMIC DNA]</scope>
    <source>
        <strain evidence="4 5">DSM 14472</strain>
    </source>
</reference>
<keyword evidence="5" id="KW-1185">Reference proteome</keyword>
<evidence type="ECO:0000256" key="1">
    <source>
        <dbReference type="SAM" id="Coils"/>
    </source>
</evidence>
<organism evidence="4 5">
    <name type="scientific">Paenibacillus stellifer</name>
    <dbReference type="NCBI Taxonomy" id="169760"/>
    <lineage>
        <taxon>Bacteria</taxon>
        <taxon>Bacillati</taxon>
        <taxon>Bacillota</taxon>
        <taxon>Bacilli</taxon>
        <taxon>Bacillales</taxon>
        <taxon>Paenibacillaceae</taxon>
        <taxon>Paenibacillus</taxon>
    </lineage>
</organism>
<gene>
    <name evidence="4" type="ORF">PSTEL_16300</name>
</gene>